<sequence length="122" mass="14484">MHFKMEKANMVADNLHCLIQLVNDSYAKKSTIVENQDKLYRLRHLIEEFKFQILADELKRVNRFVWDEKVSYLLMGRIIDKINVIDEYIQSNYHDLFLFSPRVDIIKSVISTFNLDSNLSNA</sequence>
<dbReference type="EMBL" id="JBIACK010000001">
    <property type="protein sequence ID" value="MFE8699207.1"/>
    <property type="molecule type" value="Genomic_DNA"/>
</dbReference>
<dbReference type="RefSeq" id="WP_389357220.1">
    <property type="nucleotide sequence ID" value="NZ_JBIACK010000001.1"/>
</dbReference>
<keyword evidence="2" id="KW-1185">Reference proteome</keyword>
<name>A0ABW6K4X0_9BACI</name>
<comment type="caution">
    <text evidence="1">The sequence shown here is derived from an EMBL/GenBank/DDBJ whole genome shotgun (WGS) entry which is preliminary data.</text>
</comment>
<reference evidence="1 2" key="1">
    <citation type="submission" date="2024-08" db="EMBL/GenBank/DDBJ databases">
        <title>Two novel Cytobacillus novel species.</title>
        <authorList>
            <person name="Liu G."/>
        </authorList>
    </citation>
    <scope>NUCLEOTIDE SEQUENCE [LARGE SCALE GENOMIC DNA]</scope>
    <source>
        <strain evidence="1 2">FJAT-54145</strain>
    </source>
</reference>
<evidence type="ECO:0000313" key="1">
    <source>
        <dbReference type="EMBL" id="MFE8699207.1"/>
    </source>
</evidence>
<gene>
    <name evidence="1" type="ORF">ACFYKX_01085</name>
</gene>
<accession>A0ABW6K4X0</accession>
<proteinExistence type="predicted"/>
<organism evidence="1 2">
    <name type="scientific">Cytobacillus spartinae</name>
    <dbReference type="NCBI Taxonomy" id="3299023"/>
    <lineage>
        <taxon>Bacteria</taxon>
        <taxon>Bacillati</taxon>
        <taxon>Bacillota</taxon>
        <taxon>Bacilli</taxon>
        <taxon>Bacillales</taxon>
        <taxon>Bacillaceae</taxon>
        <taxon>Cytobacillus</taxon>
    </lineage>
</organism>
<evidence type="ECO:0000313" key="2">
    <source>
        <dbReference type="Proteomes" id="UP001601059"/>
    </source>
</evidence>
<protein>
    <submittedName>
        <fullName evidence="1">Uncharacterized protein</fullName>
    </submittedName>
</protein>
<dbReference type="Proteomes" id="UP001601059">
    <property type="component" value="Unassembled WGS sequence"/>
</dbReference>